<name>A0A506Y3A2_9MICO</name>
<dbReference type="InterPro" id="IPR003339">
    <property type="entry name" value="ABC/ECF_trnsptr_transmembrane"/>
</dbReference>
<dbReference type="PANTHER" id="PTHR34857:SF2">
    <property type="entry name" value="SLL0384 PROTEIN"/>
    <property type="match status" value="1"/>
</dbReference>
<feature type="transmembrane region" description="Helical" evidence="6">
    <location>
        <begin position="44"/>
        <end position="60"/>
    </location>
</feature>
<keyword evidence="8" id="KW-1185">Reference proteome</keyword>
<dbReference type="Proteomes" id="UP000316252">
    <property type="component" value="Unassembled WGS sequence"/>
</dbReference>
<dbReference type="CDD" id="cd16914">
    <property type="entry name" value="EcfT"/>
    <property type="match status" value="1"/>
</dbReference>
<organism evidence="7 8">
    <name type="scientific">Schumannella soli</name>
    <dbReference type="NCBI Taxonomy" id="2590779"/>
    <lineage>
        <taxon>Bacteria</taxon>
        <taxon>Bacillati</taxon>
        <taxon>Actinomycetota</taxon>
        <taxon>Actinomycetes</taxon>
        <taxon>Micrococcales</taxon>
        <taxon>Microbacteriaceae</taxon>
        <taxon>Schumannella</taxon>
    </lineage>
</organism>
<gene>
    <name evidence="7" type="ORF">FJ657_13530</name>
</gene>
<evidence type="ECO:0000256" key="1">
    <source>
        <dbReference type="ARBA" id="ARBA00004141"/>
    </source>
</evidence>
<keyword evidence="3 6" id="KW-0812">Transmembrane</keyword>
<keyword evidence="2" id="KW-1003">Cell membrane</keyword>
<evidence type="ECO:0000313" key="8">
    <source>
        <dbReference type="Proteomes" id="UP000316252"/>
    </source>
</evidence>
<evidence type="ECO:0000256" key="5">
    <source>
        <dbReference type="ARBA" id="ARBA00023136"/>
    </source>
</evidence>
<sequence>MRSAPPARSLPARVAAANPVARLIASAPIVLGFVLTIDPVSAGVALALELLLMPLIGIGWRRFWKVTAIAWVLAPLGAVTILLYGQASGEVYFSWALVHVTAGSAALAIASVLRVLAIALPAIVLFAGVDPTDLADGLGQIVRLPQRFVIGALAGLRMLALLGDDWRAITLARRARGLGDRRGPGALLRQCFGLLVLALRRGGLLATAMEARGFGGDTPRTWARPSSFGRVDAALIGVGTLVAAVAVTASVLTGSWRFIGG</sequence>
<proteinExistence type="predicted"/>
<feature type="transmembrane region" description="Helical" evidence="6">
    <location>
        <begin position="234"/>
        <end position="259"/>
    </location>
</feature>
<accession>A0A506Y3A2</accession>
<evidence type="ECO:0000313" key="7">
    <source>
        <dbReference type="EMBL" id="TPW74909.1"/>
    </source>
</evidence>
<feature type="transmembrane region" description="Helical" evidence="6">
    <location>
        <begin position="66"/>
        <end position="84"/>
    </location>
</feature>
<dbReference type="Pfam" id="PF02361">
    <property type="entry name" value="CbiQ"/>
    <property type="match status" value="1"/>
</dbReference>
<protein>
    <submittedName>
        <fullName evidence="7">Energy-coupling factor transporter transmembrane protein EcfT</fullName>
    </submittedName>
</protein>
<dbReference type="InterPro" id="IPR051611">
    <property type="entry name" value="ECF_transporter_component"/>
</dbReference>
<evidence type="ECO:0000256" key="2">
    <source>
        <dbReference type="ARBA" id="ARBA00022475"/>
    </source>
</evidence>
<feature type="transmembrane region" description="Helical" evidence="6">
    <location>
        <begin position="96"/>
        <end position="128"/>
    </location>
</feature>
<evidence type="ECO:0000256" key="3">
    <source>
        <dbReference type="ARBA" id="ARBA00022692"/>
    </source>
</evidence>
<evidence type="ECO:0000256" key="6">
    <source>
        <dbReference type="SAM" id="Phobius"/>
    </source>
</evidence>
<keyword evidence="5 6" id="KW-0472">Membrane</keyword>
<dbReference type="EMBL" id="VHQG01000004">
    <property type="protein sequence ID" value="TPW74909.1"/>
    <property type="molecule type" value="Genomic_DNA"/>
</dbReference>
<comment type="subcellular location">
    <subcellularLocation>
        <location evidence="1">Membrane</location>
        <topology evidence="1">Multi-pass membrane protein</topology>
    </subcellularLocation>
</comment>
<dbReference type="PANTHER" id="PTHR34857">
    <property type="entry name" value="SLL0384 PROTEIN"/>
    <property type="match status" value="1"/>
</dbReference>
<dbReference type="AlphaFoldDB" id="A0A506Y3A2"/>
<dbReference type="OrthoDB" id="6400at2"/>
<comment type="caution">
    <text evidence="7">The sequence shown here is derived from an EMBL/GenBank/DDBJ whole genome shotgun (WGS) entry which is preliminary data.</text>
</comment>
<dbReference type="GO" id="GO:0005886">
    <property type="term" value="C:plasma membrane"/>
    <property type="evidence" value="ECO:0007669"/>
    <property type="project" value="UniProtKB-ARBA"/>
</dbReference>
<keyword evidence="4 6" id="KW-1133">Transmembrane helix</keyword>
<reference evidence="7 8" key="1">
    <citation type="submission" date="2019-06" db="EMBL/GenBank/DDBJ databases">
        <authorList>
            <person name="Li F."/>
        </authorList>
    </citation>
    <scope>NUCLEOTIDE SEQUENCE [LARGE SCALE GENOMIC DNA]</scope>
    <source>
        <strain evidence="7 8">10F1D-1</strain>
    </source>
</reference>
<evidence type="ECO:0000256" key="4">
    <source>
        <dbReference type="ARBA" id="ARBA00022989"/>
    </source>
</evidence>
<feature type="transmembrane region" description="Helical" evidence="6">
    <location>
        <begin position="20"/>
        <end position="37"/>
    </location>
</feature>